<feature type="compositionally biased region" description="Polar residues" evidence="1">
    <location>
        <begin position="543"/>
        <end position="556"/>
    </location>
</feature>
<dbReference type="AlphaFoldDB" id="A0A8H2WQH2"/>
<evidence type="ECO:0000313" key="2">
    <source>
        <dbReference type="EMBL" id="CAE6394261.1"/>
    </source>
</evidence>
<dbReference type="EMBL" id="CAJMWW010000001">
    <property type="protein sequence ID" value="CAE6394261.1"/>
    <property type="molecule type" value="Genomic_DNA"/>
</dbReference>
<evidence type="ECO:0000256" key="1">
    <source>
        <dbReference type="SAM" id="MobiDB-lite"/>
    </source>
</evidence>
<gene>
    <name evidence="2" type="ORF">RDB_LOCUS13</name>
</gene>
<reference evidence="2" key="1">
    <citation type="submission" date="2021-01" db="EMBL/GenBank/DDBJ databases">
        <authorList>
            <person name="Kaushik A."/>
        </authorList>
    </citation>
    <scope>NUCLEOTIDE SEQUENCE</scope>
    <source>
        <strain evidence="2">AG3-T5</strain>
    </source>
</reference>
<dbReference type="OrthoDB" id="198619at2759"/>
<feature type="region of interest" description="Disordered" evidence="1">
    <location>
        <begin position="337"/>
        <end position="369"/>
    </location>
</feature>
<dbReference type="Proteomes" id="UP000663841">
    <property type="component" value="Unassembled WGS sequence"/>
</dbReference>
<feature type="compositionally biased region" description="Low complexity" evidence="1">
    <location>
        <begin position="127"/>
        <end position="137"/>
    </location>
</feature>
<proteinExistence type="predicted"/>
<feature type="region of interest" description="Disordered" evidence="1">
    <location>
        <begin position="481"/>
        <end position="614"/>
    </location>
</feature>
<comment type="caution">
    <text evidence="2">The sequence shown here is derived from an EMBL/GenBank/DDBJ whole genome shotgun (WGS) entry which is preliminary data.</text>
</comment>
<name>A0A8H2WQH2_9AGAM</name>
<sequence length="630" mass="67595">MAIFQSALFVFQSLFGLSSRKDKSQSGTDWLKLALAVASQPEGDESRSTVCAALQTNNQEFLDYLRSALDTRSAATRRVAEINSDGVECRAFLPGSPALWGWTTNMAAEGAVLQAGIEDAMDASVFDSPSGSPSSDSQGTFDDTISSEMGGATLRDIYAKAWELHREPLIWTPRGPGAGVGTSTWALTPVSLTLPSAHPRTRRASDASDARSSVVGMSPCLFTQRRGRRDSDVFITDAKPKALASPFVEAITATPSPLSSAAALPTLDCEPTSRLERSASCARSHVSSTTAITVSECSTTQELPGLGLSLSGSGSSRPDTPSEICFGDNEIATRMATGGRKTSPRILGSQTPGSATSRQNQGHRVDSKQLKLRSLGVNPVQRMQASLSKRVGSNDLARTPRTPGNDSRGPQIERVISSAYNHGSPNCRGKCTPLRRIQSAAVMALSGDAQLPRIVPHKVPLLGPVPVTRQVLKNRNKTPVIDHEQNEPTTSKRGLYQTARQASTPLPQARTRVTSTSRIPRPASRATTHMEMDDSESIRASPISDSRQLPTPTSNARVHERESISRYTKSASSGAVIRRVRSQTTDSPMPVSRLCRRDGSGPTQTRTPRRADSVTSLRLASRCYDTPVFA</sequence>
<feature type="compositionally biased region" description="Polar residues" evidence="1">
    <location>
        <begin position="348"/>
        <end position="362"/>
    </location>
</feature>
<feature type="compositionally biased region" description="Polar residues" evidence="1">
    <location>
        <begin position="487"/>
        <end position="518"/>
    </location>
</feature>
<organism evidence="2 3">
    <name type="scientific">Rhizoctonia solani</name>
    <dbReference type="NCBI Taxonomy" id="456999"/>
    <lineage>
        <taxon>Eukaryota</taxon>
        <taxon>Fungi</taxon>
        <taxon>Dikarya</taxon>
        <taxon>Basidiomycota</taxon>
        <taxon>Agaricomycotina</taxon>
        <taxon>Agaricomycetes</taxon>
        <taxon>Cantharellales</taxon>
        <taxon>Ceratobasidiaceae</taxon>
        <taxon>Rhizoctonia</taxon>
    </lineage>
</organism>
<feature type="region of interest" description="Disordered" evidence="1">
    <location>
        <begin position="123"/>
        <end position="146"/>
    </location>
</feature>
<evidence type="ECO:0000313" key="3">
    <source>
        <dbReference type="Proteomes" id="UP000663841"/>
    </source>
</evidence>
<accession>A0A8H2WQH2</accession>
<feature type="region of interest" description="Disordered" evidence="1">
    <location>
        <begin position="386"/>
        <end position="411"/>
    </location>
</feature>
<protein>
    <submittedName>
        <fullName evidence="2">Uncharacterized protein</fullName>
    </submittedName>
</protein>